<gene>
    <name evidence="5" type="ORF">XNOV1_A004162</name>
</gene>
<dbReference type="InterPro" id="IPR036048">
    <property type="entry name" value="Interleukin_8-like_sf"/>
</dbReference>
<dbReference type="Pfam" id="PF00048">
    <property type="entry name" value="IL8"/>
    <property type="match status" value="1"/>
</dbReference>
<dbReference type="EMBL" id="OY660877">
    <property type="protein sequence ID" value="CAJ1072004.1"/>
    <property type="molecule type" value="Genomic_DNA"/>
</dbReference>
<protein>
    <submittedName>
        <fullName evidence="5">Regakine-1-like</fullName>
    </submittedName>
</protein>
<feature type="chain" id="PRO_5043875023" evidence="3">
    <location>
        <begin position="23"/>
        <end position="147"/>
    </location>
</feature>
<evidence type="ECO:0000256" key="3">
    <source>
        <dbReference type="SAM" id="SignalP"/>
    </source>
</evidence>
<accession>A0AAV1GFZ8</accession>
<sequence>MRFSLVSVTLLCFTSWMSLTNATIGPVTVCCEQWSTTRIPVERVKNYTIQSGGGCTIKAIMFLTKKGKTLCSDPDDGWTKKAMRKVDEETKVLLQQPGQSEGSGSAGVITPALAPTSKKASQKKGRRRTRARGRKSGGRGKNRRTHV</sequence>
<dbReference type="InterPro" id="IPR039809">
    <property type="entry name" value="Chemokine_b/g/d"/>
</dbReference>
<dbReference type="GO" id="GO:0008009">
    <property type="term" value="F:chemokine activity"/>
    <property type="evidence" value="ECO:0007669"/>
    <property type="project" value="InterPro"/>
</dbReference>
<dbReference type="AlphaFoldDB" id="A0AAV1GFZ8"/>
<dbReference type="SUPFAM" id="SSF54117">
    <property type="entry name" value="Interleukin 8-like chemokines"/>
    <property type="match status" value="1"/>
</dbReference>
<feature type="signal peptide" evidence="3">
    <location>
        <begin position="1"/>
        <end position="22"/>
    </location>
</feature>
<evidence type="ECO:0000259" key="4">
    <source>
        <dbReference type="SMART" id="SM00199"/>
    </source>
</evidence>
<dbReference type="GO" id="GO:0005615">
    <property type="term" value="C:extracellular space"/>
    <property type="evidence" value="ECO:0007669"/>
    <property type="project" value="UniProtKB-KW"/>
</dbReference>
<dbReference type="CDD" id="cd00272">
    <property type="entry name" value="Chemokine_CC"/>
    <property type="match status" value="1"/>
</dbReference>
<organism evidence="5 6">
    <name type="scientific">Xyrichtys novacula</name>
    <name type="common">Pearly razorfish</name>
    <name type="synonym">Hemipteronotus novacula</name>
    <dbReference type="NCBI Taxonomy" id="13765"/>
    <lineage>
        <taxon>Eukaryota</taxon>
        <taxon>Metazoa</taxon>
        <taxon>Chordata</taxon>
        <taxon>Craniata</taxon>
        <taxon>Vertebrata</taxon>
        <taxon>Euteleostomi</taxon>
        <taxon>Actinopterygii</taxon>
        <taxon>Neopterygii</taxon>
        <taxon>Teleostei</taxon>
        <taxon>Neoteleostei</taxon>
        <taxon>Acanthomorphata</taxon>
        <taxon>Eupercaria</taxon>
        <taxon>Labriformes</taxon>
        <taxon>Labridae</taxon>
        <taxon>Xyrichtys</taxon>
    </lineage>
</organism>
<keyword evidence="6" id="KW-1185">Reference proteome</keyword>
<dbReference type="SMART" id="SM00199">
    <property type="entry name" value="SCY"/>
    <property type="match status" value="1"/>
</dbReference>
<dbReference type="Gene3D" id="2.40.50.40">
    <property type="match status" value="1"/>
</dbReference>
<feature type="region of interest" description="Disordered" evidence="2">
    <location>
        <begin position="94"/>
        <end position="147"/>
    </location>
</feature>
<reference evidence="5" key="1">
    <citation type="submission" date="2023-08" db="EMBL/GenBank/DDBJ databases">
        <authorList>
            <person name="Alioto T."/>
            <person name="Alioto T."/>
            <person name="Gomez Garrido J."/>
        </authorList>
    </citation>
    <scope>NUCLEOTIDE SEQUENCE</scope>
</reference>
<evidence type="ECO:0000313" key="5">
    <source>
        <dbReference type="EMBL" id="CAJ1072004.1"/>
    </source>
</evidence>
<evidence type="ECO:0000256" key="2">
    <source>
        <dbReference type="SAM" id="MobiDB-lite"/>
    </source>
</evidence>
<evidence type="ECO:0000313" key="6">
    <source>
        <dbReference type="Proteomes" id="UP001178508"/>
    </source>
</evidence>
<dbReference type="InterPro" id="IPR001811">
    <property type="entry name" value="Chemokine_IL8-like_dom"/>
</dbReference>
<feature type="domain" description="Chemokine interleukin-8-like" evidence="4">
    <location>
        <begin position="26"/>
        <end position="86"/>
    </location>
</feature>
<evidence type="ECO:0000256" key="1">
    <source>
        <dbReference type="ARBA" id="ARBA00022514"/>
    </source>
</evidence>
<name>A0AAV1GFZ8_XYRNO</name>
<keyword evidence="1" id="KW-0202">Cytokine</keyword>
<proteinExistence type="predicted"/>
<dbReference type="PANTHER" id="PTHR12015:SF177">
    <property type="entry name" value="CHEMOKINE INTERLEUKIN-8-LIKE DOMAIN-CONTAINING PROTEIN"/>
    <property type="match status" value="1"/>
</dbReference>
<keyword evidence="3" id="KW-0732">Signal</keyword>
<dbReference type="Proteomes" id="UP001178508">
    <property type="component" value="Chromosome 14"/>
</dbReference>
<dbReference type="PANTHER" id="PTHR12015">
    <property type="entry name" value="SMALL INDUCIBLE CYTOKINE A"/>
    <property type="match status" value="1"/>
</dbReference>
<feature type="compositionally biased region" description="Basic residues" evidence="2">
    <location>
        <begin position="120"/>
        <end position="147"/>
    </location>
</feature>
<dbReference type="GO" id="GO:0006955">
    <property type="term" value="P:immune response"/>
    <property type="evidence" value="ECO:0007669"/>
    <property type="project" value="InterPro"/>
</dbReference>